<dbReference type="AlphaFoldDB" id="A0A2T1GCI6"/>
<dbReference type="SUPFAM" id="SSF48452">
    <property type="entry name" value="TPR-like"/>
    <property type="match status" value="1"/>
</dbReference>
<accession>A0A2T1GCI6</accession>
<feature type="signal peptide" evidence="1">
    <location>
        <begin position="1"/>
        <end position="20"/>
    </location>
</feature>
<keyword evidence="1" id="KW-0732">Signal</keyword>
<organism evidence="2 3">
    <name type="scientific">Chamaesiphon polymorphus CCALA 037</name>
    <dbReference type="NCBI Taxonomy" id="2107692"/>
    <lineage>
        <taxon>Bacteria</taxon>
        <taxon>Bacillati</taxon>
        <taxon>Cyanobacteriota</taxon>
        <taxon>Cyanophyceae</taxon>
        <taxon>Gomontiellales</taxon>
        <taxon>Chamaesiphonaceae</taxon>
        <taxon>Chamaesiphon</taxon>
    </lineage>
</organism>
<keyword evidence="3" id="KW-1185">Reference proteome</keyword>
<gene>
    <name evidence="2" type="ORF">C7B77_16005</name>
</gene>
<dbReference type="OrthoDB" id="9827654at2"/>
<dbReference type="Gene3D" id="1.25.40.10">
    <property type="entry name" value="Tetratricopeptide repeat domain"/>
    <property type="match status" value="1"/>
</dbReference>
<feature type="chain" id="PRO_5015418726" evidence="1">
    <location>
        <begin position="21"/>
        <end position="144"/>
    </location>
</feature>
<evidence type="ECO:0000256" key="1">
    <source>
        <dbReference type="SAM" id="SignalP"/>
    </source>
</evidence>
<evidence type="ECO:0000313" key="3">
    <source>
        <dbReference type="Proteomes" id="UP000238937"/>
    </source>
</evidence>
<dbReference type="Proteomes" id="UP000238937">
    <property type="component" value="Unassembled WGS sequence"/>
</dbReference>
<name>A0A2T1GCI6_9CYAN</name>
<proteinExistence type="predicted"/>
<comment type="caution">
    <text evidence="2">The sequence shown here is derived from an EMBL/GenBank/DDBJ whole genome shotgun (WGS) entry which is preliminary data.</text>
</comment>
<reference evidence="2 3" key="1">
    <citation type="submission" date="2018-03" db="EMBL/GenBank/DDBJ databases">
        <title>The ancient ancestry and fast evolution of plastids.</title>
        <authorList>
            <person name="Moore K.R."/>
            <person name="Magnabosco C."/>
            <person name="Momper L."/>
            <person name="Gold D.A."/>
            <person name="Bosak T."/>
            <person name="Fournier G.P."/>
        </authorList>
    </citation>
    <scope>NUCLEOTIDE SEQUENCE [LARGE SCALE GENOMIC DNA]</scope>
    <source>
        <strain evidence="2 3">CCALA 037</strain>
    </source>
</reference>
<protein>
    <submittedName>
        <fullName evidence="2">Uncharacterized protein</fullName>
    </submittedName>
</protein>
<dbReference type="InterPro" id="IPR011990">
    <property type="entry name" value="TPR-like_helical_dom_sf"/>
</dbReference>
<dbReference type="RefSeq" id="WP_106306789.1">
    <property type="nucleotide sequence ID" value="NZ_PVWO01000208.1"/>
</dbReference>
<dbReference type="EMBL" id="PVWO01000208">
    <property type="protein sequence ID" value="PSB55126.1"/>
    <property type="molecule type" value="Genomic_DNA"/>
</dbReference>
<evidence type="ECO:0000313" key="2">
    <source>
        <dbReference type="EMBL" id="PSB55126.1"/>
    </source>
</evidence>
<sequence length="144" mass="15408">MSKQIFISGLTLLSVLFATATGGSAELAPGVSTLTIKRIERTKAPASTNNRQVASASERSMAYVRQGLAAQKSGNDRLALEYYYLAVKLDRTNAVAFMAAGNLLGDTDEGISCMKAAALLFQRQENQQGYELATSWLAEHGASE</sequence>